<proteinExistence type="predicted"/>
<organism evidence="1">
    <name type="scientific">marine sediment metagenome</name>
    <dbReference type="NCBI Taxonomy" id="412755"/>
    <lineage>
        <taxon>unclassified sequences</taxon>
        <taxon>metagenomes</taxon>
        <taxon>ecological metagenomes</taxon>
    </lineage>
</organism>
<comment type="caution">
    <text evidence="1">The sequence shown here is derived from an EMBL/GenBank/DDBJ whole genome shotgun (WGS) entry which is preliminary data.</text>
</comment>
<dbReference type="AlphaFoldDB" id="A0A0F8XR14"/>
<reference evidence="1" key="1">
    <citation type="journal article" date="2015" name="Nature">
        <title>Complex archaea that bridge the gap between prokaryotes and eukaryotes.</title>
        <authorList>
            <person name="Spang A."/>
            <person name="Saw J.H."/>
            <person name="Jorgensen S.L."/>
            <person name="Zaremba-Niedzwiedzka K."/>
            <person name="Martijn J."/>
            <person name="Lind A.E."/>
            <person name="van Eijk R."/>
            <person name="Schleper C."/>
            <person name="Guy L."/>
            <person name="Ettema T.J."/>
        </authorList>
    </citation>
    <scope>NUCLEOTIDE SEQUENCE</scope>
</reference>
<accession>A0A0F8XR14</accession>
<protein>
    <submittedName>
        <fullName evidence="1">Uncharacterized protein</fullName>
    </submittedName>
</protein>
<evidence type="ECO:0000313" key="1">
    <source>
        <dbReference type="EMBL" id="KKK71497.1"/>
    </source>
</evidence>
<gene>
    <name evidence="1" type="ORF">LCGC14_2913310</name>
</gene>
<sequence>MWWVFGGILVLLSVLVWLCPDMAEAEMRYNTYGKCCRHCDGKKYNG</sequence>
<name>A0A0F8XR14_9ZZZZ</name>
<dbReference type="EMBL" id="LAZR01057707">
    <property type="protein sequence ID" value="KKK71497.1"/>
    <property type="molecule type" value="Genomic_DNA"/>
</dbReference>